<protein>
    <recommendedName>
        <fullName evidence="5">Chromo domain-containing protein</fullName>
    </recommendedName>
</protein>
<feature type="domain" description="Tf2-1-like SH3-like" evidence="2">
    <location>
        <begin position="5"/>
        <end position="55"/>
    </location>
</feature>
<keyword evidence="4" id="KW-1185">Reference proteome</keyword>
<organism evidence="3 4">
    <name type="scientific">Solanum verrucosum</name>
    <dbReference type="NCBI Taxonomy" id="315347"/>
    <lineage>
        <taxon>Eukaryota</taxon>
        <taxon>Viridiplantae</taxon>
        <taxon>Streptophyta</taxon>
        <taxon>Embryophyta</taxon>
        <taxon>Tracheophyta</taxon>
        <taxon>Spermatophyta</taxon>
        <taxon>Magnoliopsida</taxon>
        <taxon>eudicotyledons</taxon>
        <taxon>Gunneridae</taxon>
        <taxon>Pentapetalae</taxon>
        <taxon>asterids</taxon>
        <taxon>lamiids</taxon>
        <taxon>Solanales</taxon>
        <taxon>Solanaceae</taxon>
        <taxon>Solanoideae</taxon>
        <taxon>Solaneae</taxon>
        <taxon>Solanum</taxon>
    </lineage>
</organism>
<gene>
    <name evidence="3" type="ORF">MTR67_023058</name>
</gene>
<evidence type="ECO:0000313" key="3">
    <source>
        <dbReference type="EMBL" id="WMV29673.1"/>
    </source>
</evidence>
<accession>A0AAF0QWF2</accession>
<proteinExistence type="predicted"/>
<sequence>MKGVMRFKRNGKLSPRYTGPYKVIRRVGQVTYEVDLPRELAALHPVFHVSMLHKCLVDPTQVIPIEGMKLSEHLSYAEVLVAILDRKVRKLRTKDVASVKVLWRRKNIEEATWEVEADIRDKYPHLFQ</sequence>
<evidence type="ECO:0000259" key="1">
    <source>
        <dbReference type="Pfam" id="PF00385"/>
    </source>
</evidence>
<dbReference type="Pfam" id="PF00385">
    <property type="entry name" value="Chromo"/>
    <property type="match status" value="1"/>
</dbReference>
<dbReference type="Proteomes" id="UP001234989">
    <property type="component" value="Chromosome 5"/>
</dbReference>
<dbReference type="PANTHER" id="PTHR46148:SF60">
    <property type="entry name" value="CHROMO DOMAIN-CONTAINING PROTEIN"/>
    <property type="match status" value="1"/>
</dbReference>
<evidence type="ECO:0008006" key="5">
    <source>
        <dbReference type="Google" id="ProtNLM"/>
    </source>
</evidence>
<evidence type="ECO:0000259" key="2">
    <source>
        <dbReference type="Pfam" id="PF24626"/>
    </source>
</evidence>
<dbReference type="Pfam" id="PF24626">
    <property type="entry name" value="SH3_Tf2-1"/>
    <property type="match status" value="1"/>
</dbReference>
<dbReference type="InterPro" id="IPR023780">
    <property type="entry name" value="Chromo_domain"/>
</dbReference>
<evidence type="ECO:0000313" key="4">
    <source>
        <dbReference type="Proteomes" id="UP001234989"/>
    </source>
</evidence>
<dbReference type="InterPro" id="IPR016197">
    <property type="entry name" value="Chromo-like_dom_sf"/>
</dbReference>
<dbReference type="PANTHER" id="PTHR46148">
    <property type="entry name" value="CHROMO DOMAIN-CONTAINING PROTEIN"/>
    <property type="match status" value="1"/>
</dbReference>
<dbReference type="InterPro" id="IPR056924">
    <property type="entry name" value="SH3_Tf2-1"/>
</dbReference>
<dbReference type="EMBL" id="CP133616">
    <property type="protein sequence ID" value="WMV29673.1"/>
    <property type="molecule type" value="Genomic_DNA"/>
</dbReference>
<name>A0AAF0QWF2_SOLVR</name>
<reference evidence="3" key="1">
    <citation type="submission" date="2023-08" db="EMBL/GenBank/DDBJ databases">
        <title>A de novo genome assembly of Solanum verrucosum Schlechtendal, a Mexican diploid species geographically isolated from the other diploid A-genome species in potato relatives.</title>
        <authorList>
            <person name="Hosaka K."/>
        </authorList>
    </citation>
    <scope>NUCLEOTIDE SEQUENCE</scope>
    <source>
        <tissue evidence="3">Young leaves</tissue>
    </source>
</reference>
<dbReference type="AlphaFoldDB" id="A0AAF0QWF2"/>
<dbReference type="SUPFAM" id="SSF54160">
    <property type="entry name" value="Chromo domain-like"/>
    <property type="match status" value="1"/>
</dbReference>
<feature type="domain" description="Chromo" evidence="1">
    <location>
        <begin position="82"/>
        <end position="128"/>
    </location>
</feature>